<dbReference type="InterPro" id="IPR019826">
    <property type="entry name" value="Carboxylesterase_B_AS"/>
</dbReference>
<evidence type="ECO:0000256" key="1">
    <source>
        <dbReference type="ARBA" id="ARBA00005964"/>
    </source>
</evidence>
<dbReference type="InterPro" id="IPR050309">
    <property type="entry name" value="Type-B_Carboxylest/Lipase"/>
</dbReference>
<reference evidence="6" key="1">
    <citation type="journal article" date="2019" name="Int. J. Syst. Evol. Microbiol.">
        <title>The Global Catalogue of Microorganisms (GCM) 10K type strain sequencing project: providing services to taxonomists for standard genome sequencing and annotation.</title>
        <authorList>
            <consortium name="The Broad Institute Genomics Platform"/>
            <consortium name="The Broad Institute Genome Sequencing Center for Infectious Disease"/>
            <person name="Wu L."/>
            <person name="Ma J."/>
        </authorList>
    </citation>
    <scope>NUCLEOTIDE SEQUENCE [LARGE SCALE GENOMIC DNA]</scope>
    <source>
        <strain evidence="6">CGMCC 4.7020</strain>
    </source>
</reference>
<evidence type="ECO:0000313" key="5">
    <source>
        <dbReference type="EMBL" id="MFD1310598.1"/>
    </source>
</evidence>
<dbReference type="SUPFAM" id="SSF53474">
    <property type="entry name" value="alpha/beta-Hydrolases"/>
    <property type="match status" value="1"/>
</dbReference>
<dbReference type="Gene3D" id="3.40.50.1820">
    <property type="entry name" value="alpha/beta hydrolase"/>
    <property type="match status" value="1"/>
</dbReference>
<sequence>MTGRPGSGAGTAAYVVDTAGGKVRGAETGDGVLGWRGIPYAAPPVGSLRLRPPRRPEAWSGVREATALGAPAPQPPMLLPAVTEVPPSSDAPTLPEPSEDCLYLNVTAPADAEARPVLLWIHGGGYQVGTGTDIAGDGAALARAHGVVVVTFNYRLGALGFLALDGEEHTGAFGLHDQIAALRWVRENIAGFGGDPDRITLYGLSAGAKSVANLLASPLTRGMIHRAVSSSGGADHVADRAQDTDLTRRFLRVLGAGAADGIREVPAEEILGAQNAVGEGVRAAWLWRPSIDGLALTRKPLDALAAGAAAGVALLAQTCVNECALYQLLAPDAAEQADRVLEEYFGAAARDHILAVYAEHPSGPARDPVGSRVDVMTDERYGIPTTRLADAQSAHAPVWRSRYDMPQTGLPPSVVPGGVLPAIHGTDGDAMWLGGPGVDGLLHEAFGVFVTDGVPAAEGLPDWPAYTTGRRATMVFGPAGPRSVDDPRGTRRAAWHGREWQSGTWWSLDDLATGLYG</sequence>
<dbReference type="PROSITE" id="PS00122">
    <property type="entry name" value="CARBOXYLESTERASE_B_1"/>
    <property type="match status" value="1"/>
</dbReference>
<name>A0ABW3XM90_9ACTN</name>
<dbReference type="Pfam" id="PF00135">
    <property type="entry name" value="COesterase"/>
    <property type="match status" value="1"/>
</dbReference>
<proteinExistence type="inferred from homology"/>
<dbReference type="InterPro" id="IPR029058">
    <property type="entry name" value="AB_hydrolase_fold"/>
</dbReference>
<protein>
    <recommendedName>
        <fullName evidence="3">Carboxylic ester hydrolase</fullName>
        <ecNumber evidence="3">3.1.1.-</ecNumber>
    </recommendedName>
</protein>
<dbReference type="EC" id="3.1.1.-" evidence="3"/>
<organism evidence="5 6">
    <name type="scientific">Streptomyces kaempferi</name>
    <dbReference type="NCBI Taxonomy" id="333725"/>
    <lineage>
        <taxon>Bacteria</taxon>
        <taxon>Bacillati</taxon>
        <taxon>Actinomycetota</taxon>
        <taxon>Actinomycetes</taxon>
        <taxon>Kitasatosporales</taxon>
        <taxon>Streptomycetaceae</taxon>
        <taxon>Streptomyces</taxon>
    </lineage>
</organism>
<keyword evidence="6" id="KW-1185">Reference proteome</keyword>
<dbReference type="InterPro" id="IPR002018">
    <property type="entry name" value="CarbesteraseB"/>
</dbReference>
<feature type="domain" description="Carboxylesterase type B" evidence="4">
    <location>
        <begin position="15"/>
        <end position="467"/>
    </location>
</feature>
<dbReference type="PANTHER" id="PTHR11559">
    <property type="entry name" value="CARBOXYLESTERASE"/>
    <property type="match status" value="1"/>
</dbReference>
<comment type="similarity">
    <text evidence="1 3">Belongs to the type-B carboxylesterase/lipase family.</text>
</comment>
<dbReference type="Proteomes" id="UP001597058">
    <property type="component" value="Unassembled WGS sequence"/>
</dbReference>
<dbReference type="EMBL" id="JBHTMM010000056">
    <property type="protein sequence ID" value="MFD1310598.1"/>
    <property type="molecule type" value="Genomic_DNA"/>
</dbReference>
<gene>
    <name evidence="5" type="ORF">ACFQ5X_32770</name>
</gene>
<comment type="caution">
    <text evidence="5">The sequence shown here is derived from an EMBL/GenBank/DDBJ whole genome shotgun (WGS) entry which is preliminary data.</text>
</comment>
<dbReference type="RefSeq" id="WP_381329854.1">
    <property type="nucleotide sequence ID" value="NZ_JBHTMM010000056.1"/>
</dbReference>
<evidence type="ECO:0000256" key="2">
    <source>
        <dbReference type="ARBA" id="ARBA00022801"/>
    </source>
</evidence>
<accession>A0ABW3XM90</accession>
<evidence type="ECO:0000256" key="3">
    <source>
        <dbReference type="RuleBase" id="RU361235"/>
    </source>
</evidence>
<keyword evidence="2 3" id="KW-0378">Hydrolase</keyword>
<evidence type="ECO:0000313" key="6">
    <source>
        <dbReference type="Proteomes" id="UP001597058"/>
    </source>
</evidence>
<evidence type="ECO:0000259" key="4">
    <source>
        <dbReference type="Pfam" id="PF00135"/>
    </source>
</evidence>